<dbReference type="OrthoDB" id="7543342at2"/>
<reference evidence="2 3" key="1">
    <citation type="submission" date="2018-11" db="EMBL/GenBank/DDBJ databases">
        <title>Photobacterium sp. BEI247 sp. nov., a marine bacterium isolated from Yongle Blue Hole in the South China Sea.</title>
        <authorList>
            <person name="Wang X."/>
        </authorList>
    </citation>
    <scope>NUCLEOTIDE SEQUENCE [LARGE SCALE GENOMIC DNA]</scope>
    <source>
        <strain evidence="3">BEI247</strain>
    </source>
</reference>
<organism evidence="2 3">
    <name type="scientific">Photobacterium chitinilyticum</name>
    <dbReference type="NCBI Taxonomy" id="2485123"/>
    <lineage>
        <taxon>Bacteria</taxon>
        <taxon>Pseudomonadati</taxon>
        <taxon>Pseudomonadota</taxon>
        <taxon>Gammaproteobacteria</taxon>
        <taxon>Vibrionales</taxon>
        <taxon>Vibrionaceae</taxon>
        <taxon>Photobacterium</taxon>
    </lineage>
</organism>
<dbReference type="SUPFAM" id="SSF48403">
    <property type="entry name" value="Ankyrin repeat"/>
    <property type="match status" value="1"/>
</dbReference>
<protein>
    <submittedName>
        <fullName evidence="2">Ankyrin repeat domain-containing protein</fullName>
    </submittedName>
</protein>
<name>A0A3S3R8E4_9GAMM</name>
<comment type="caution">
    <text evidence="2">The sequence shown here is derived from an EMBL/GenBank/DDBJ whole genome shotgun (WGS) entry which is preliminary data.</text>
</comment>
<sequence length="424" mass="48304">MRIIFKTLIFIISLIQLIGCVSKQNFLVENANIPTSEKIAHLGGENASFSYAADHDAYNDKCQTLVECAIYTNDYELAEWLIEKGATRKSYILEDDYRYKYRHVINAPLRFSSSDEEANKYLKLLLDNGYDSNICGYGYYSPINLAYKLGYTKSFTTLLGNLERTKDGWTNVNKYISCDVPHQEDNIDVNLKWVSESAIMDFAIDMFDKDKPQQLDMIALLLEVSDKPTSVNADSSYRCGKYAYGSALFYAKCRGKYEVYDLLAKYYLTTERLTNKQKKAVFERAERLEREAPSAADLAKHNAEIRKRNREYEQNLRSQMDAAFSDDTSPVFNNEYQTVAEQLGLNNSVTSSISIPVQSSSSTSGGSGFHLTREEIPEYKPYKEEDFCKDYPKHSACKKAEPIKYDPIVITPCKSSYGACVQVE</sequence>
<dbReference type="InterPro" id="IPR036770">
    <property type="entry name" value="Ankyrin_rpt-contain_sf"/>
</dbReference>
<evidence type="ECO:0000313" key="3">
    <source>
        <dbReference type="Proteomes" id="UP000287563"/>
    </source>
</evidence>
<dbReference type="Gene3D" id="1.25.40.20">
    <property type="entry name" value="Ankyrin repeat-containing domain"/>
    <property type="match status" value="1"/>
</dbReference>
<dbReference type="Proteomes" id="UP000287563">
    <property type="component" value="Unassembled WGS sequence"/>
</dbReference>
<evidence type="ECO:0000256" key="1">
    <source>
        <dbReference type="SAM" id="Coils"/>
    </source>
</evidence>
<keyword evidence="1" id="KW-0175">Coiled coil</keyword>
<dbReference type="RefSeq" id="WP_128784466.1">
    <property type="nucleotide sequence ID" value="NZ_RJLM01000005.1"/>
</dbReference>
<feature type="coiled-coil region" evidence="1">
    <location>
        <begin position="295"/>
        <end position="322"/>
    </location>
</feature>
<gene>
    <name evidence="2" type="ORF">EDI28_13925</name>
</gene>
<accession>A0A3S3R8E4</accession>
<dbReference type="EMBL" id="RJLM01000005">
    <property type="protein sequence ID" value="RWX54841.1"/>
    <property type="molecule type" value="Genomic_DNA"/>
</dbReference>
<dbReference type="AlphaFoldDB" id="A0A3S3R8E4"/>
<proteinExistence type="predicted"/>
<evidence type="ECO:0000313" key="2">
    <source>
        <dbReference type="EMBL" id="RWX54841.1"/>
    </source>
</evidence>
<keyword evidence="3" id="KW-1185">Reference proteome</keyword>